<organism evidence="11 12">
    <name type="scientific">Haematococcus lacustris</name>
    <name type="common">Green alga</name>
    <name type="synonym">Haematococcus pluvialis</name>
    <dbReference type="NCBI Taxonomy" id="44745"/>
    <lineage>
        <taxon>Eukaryota</taxon>
        <taxon>Viridiplantae</taxon>
        <taxon>Chlorophyta</taxon>
        <taxon>core chlorophytes</taxon>
        <taxon>Chlorophyceae</taxon>
        <taxon>CS clade</taxon>
        <taxon>Chlamydomonadales</taxon>
        <taxon>Haematococcaceae</taxon>
        <taxon>Haematococcus</taxon>
    </lineage>
</organism>
<dbReference type="InterPro" id="IPR011992">
    <property type="entry name" value="EF-hand-dom_pair"/>
</dbReference>
<evidence type="ECO:0000256" key="8">
    <source>
        <dbReference type="ARBA" id="ARBA00023273"/>
    </source>
</evidence>
<dbReference type="SUPFAM" id="SSF47473">
    <property type="entry name" value="EF-hand"/>
    <property type="match status" value="1"/>
</dbReference>
<comment type="subcellular location">
    <subcellularLocation>
        <location evidence="1">Cytoplasm</location>
        <location evidence="1">Cytoskeleton</location>
        <location evidence="1">Flagellum axoneme</location>
    </subcellularLocation>
</comment>
<dbReference type="GO" id="GO:0060285">
    <property type="term" value="P:cilium-dependent cell motility"/>
    <property type="evidence" value="ECO:0007669"/>
    <property type="project" value="TreeGrafter"/>
</dbReference>
<dbReference type="PROSITE" id="PS00018">
    <property type="entry name" value="EF_HAND_1"/>
    <property type="match status" value="2"/>
</dbReference>
<dbReference type="GO" id="GO:0072686">
    <property type="term" value="C:mitotic spindle"/>
    <property type="evidence" value="ECO:0007669"/>
    <property type="project" value="TreeGrafter"/>
</dbReference>
<dbReference type="GO" id="GO:0043014">
    <property type="term" value="F:alpha-tubulin binding"/>
    <property type="evidence" value="ECO:0007669"/>
    <property type="project" value="TreeGrafter"/>
</dbReference>
<dbReference type="AlphaFoldDB" id="A0A6A0A025"/>
<dbReference type="FunFam" id="2.30.29.170:FF:000001">
    <property type="entry name" value="EF-hand domain containing 1"/>
    <property type="match status" value="1"/>
</dbReference>
<dbReference type="PROSITE" id="PS51336">
    <property type="entry name" value="DM10"/>
    <property type="match status" value="3"/>
</dbReference>
<dbReference type="Pfam" id="PF13499">
    <property type="entry name" value="EF-hand_7"/>
    <property type="match status" value="1"/>
</dbReference>
<dbReference type="InterPro" id="IPR006602">
    <property type="entry name" value="DM10_dom"/>
</dbReference>
<keyword evidence="7" id="KW-0206">Cytoskeleton</keyword>
<name>A0A6A0A025_HAELA</name>
<feature type="domain" description="DM10" evidence="10">
    <location>
        <begin position="262"/>
        <end position="376"/>
    </location>
</feature>
<evidence type="ECO:0000256" key="2">
    <source>
        <dbReference type="ARBA" id="ARBA00022490"/>
    </source>
</evidence>
<evidence type="ECO:0000256" key="3">
    <source>
        <dbReference type="ARBA" id="ARBA00022737"/>
    </source>
</evidence>
<dbReference type="PANTHER" id="PTHR12086">
    <property type="entry name" value="EF-HAND DOMAIN C-TERMINAL CONTAINING PROTEIN"/>
    <property type="match status" value="1"/>
</dbReference>
<evidence type="ECO:0000256" key="5">
    <source>
        <dbReference type="ARBA" id="ARBA00022846"/>
    </source>
</evidence>
<dbReference type="PANTHER" id="PTHR12086:SF9">
    <property type="entry name" value="EF-HAND DOMAIN-CONTAINING PROTEIN 1"/>
    <property type="match status" value="1"/>
</dbReference>
<dbReference type="EMBL" id="BLLF01001938">
    <property type="protein sequence ID" value="GFH21952.1"/>
    <property type="molecule type" value="Genomic_DNA"/>
</dbReference>
<feature type="domain" description="DM10" evidence="10">
    <location>
        <begin position="435"/>
        <end position="540"/>
    </location>
</feature>
<keyword evidence="3" id="KW-0677">Repeat</keyword>
<protein>
    <recommendedName>
        <fullName evidence="13">EF-hand domain-containing protein</fullName>
    </recommendedName>
</protein>
<dbReference type="GO" id="GO:0005509">
    <property type="term" value="F:calcium ion binding"/>
    <property type="evidence" value="ECO:0007669"/>
    <property type="project" value="InterPro"/>
</dbReference>
<dbReference type="InterPro" id="IPR002048">
    <property type="entry name" value="EF_hand_dom"/>
</dbReference>
<keyword evidence="4" id="KW-0106">Calcium</keyword>
<evidence type="ECO:0008006" key="13">
    <source>
        <dbReference type="Google" id="ProtNLM"/>
    </source>
</evidence>
<dbReference type="Proteomes" id="UP000485058">
    <property type="component" value="Unassembled WGS sequence"/>
</dbReference>
<accession>A0A6A0A025</accession>
<dbReference type="InterPro" id="IPR018247">
    <property type="entry name" value="EF_Hand_1_Ca_BS"/>
</dbReference>
<evidence type="ECO:0000259" key="9">
    <source>
        <dbReference type="PROSITE" id="PS50222"/>
    </source>
</evidence>
<dbReference type="Gene3D" id="2.30.29.170">
    <property type="match status" value="3"/>
</dbReference>
<dbReference type="InterPro" id="IPR040193">
    <property type="entry name" value="EFHC1/EFHC2/EFHB"/>
</dbReference>
<feature type="non-terminal residue" evidence="11">
    <location>
        <position position="1"/>
    </location>
</feature>
<comment type="caution">
    <text evidence="11">The sequence shown here is derived from an EMBL/GenBank/DDBJ whole genome shotgun (WGS) entry which is preliminary data.</text>
</comment>
<keyword evidence="6" id="KW-0969">Cilium</keyword>
<keyword evidence="2" id="KW-0963">Cytoplasm</keyword>
<feature type="domain" description="EF-hand" evidence="9">
    <location>
        <begin position="561"/>
        <end position="596"/>
    </location>
</feature>
<dbReference type="SMART" id="SM00676">
    <property type="entry name" value="DM10"/>
    <property type="match status" value="3"/>
</dbReference>
<evidence type="ECO:0000256" key="1">
    <source>
        <dbReference type="ARBA" id="ARBA00004611"/>
    </source>
</evidence>
<dbReference type="GO" id="GO:0000281">
    <property type="term" value="P:mitotic cytokinesis"/>
    <property type="evidence" value="ECO:0007669"/>
    <property type="project" value="TreeGrafter"/>
</dbReference>
<dbReference type="GO" id="GO:0007052">
    <property type="term" value="P:mitotic spindle organization"/>
    <property type="evidence" value="ECO:0007669"/>
    <property type="project" value="TreeGrafter"/>
</dbReference>
<dbReference type="PROSITE" id="PS50222">
    <property type="entry name" value="EF_HAND_2"/>
    <property type="match status" value="1"/>
</dbReference>
<dbReference type="FunFam" id="2.30.29.170:FF:000002">
    <property type="entry name" value="EF-hand domain (C-terminal) containing 1"/>
    <property type="match status" value="1"/>
</dbReference>
<evidence type="ECO:0000256" key="7">
    <source>
        <dbReference type="ARBA" id="ARBA00023212"/>
    </source>
</evidence>
<dbReference type="FunFam" id="2.30.29.170:FF:000004">
    <property type="entry name" value="EF-hand domain containing 2"/>
    <property type="match status" value="1"/>
</dbReference>
<dbReference type="GO" id="GO:0005930">
    <property type="term" value="C:axoneme"/>
    <property type="evidence" value="ECO:0007669"/>
    <property type="project" value="TreeGrafter"/>
</dbReference>
<evidence type="ECO:0000256" key="4">
    <source>
        <dbReference type="ARBA" id="ARBA00022837"/>
    </source>
</evidence>
<keyword evidence="5" id="KW-0282">Flagellum</keyword>
<gene>
    <name evidence="11" type="ORF">HaLaN_19342</name>
</gene>
<keyword evidence="12" id="KW-1185">Reference proteome</keyword>
<dbReference type="Pfam" id="PF06565">
    <property type="entry name" value="DM10_dom"/>
    <property type="match status" value="3"/>
</dbReference>
<feature type="domain" description="DM10" evidence="10">
    <location>
        <begin position="91"/>
        <end position="196"/>
    </location>
</feature>
<keyword evidence="8" id="KW-0966">Cell projection</keyword>
<evidence type="ECO:0000259" key="10">
    <source>
        <dbReference type="PROSITE" id="PS51336"/>
    </source>
</evidence>
<evidence type="ECO:0000313" key="12">
    <source>
        <dbReference type="Proteomes" id="UP000485058"/>
    </source>
</evidence>
<sequence length="630" mass="72309">MSNNPPIPKLPGYTVSLPQSLGDKRLAKNQTLSYTNGYAREEPLREVRDVVPRDTLANQLGATGTFLATNSPSKTGFTDSPSKLPQWVEQDRKVLRFYGYFKESVVESNIENHRIRKVILYYYLEDDSMHVAEPRQDNSGIPQGVFIKRHKLTKEDGVSFFSPSDFAVGEMVTIYGRTFFLLDADSFTRQFYKECLNVDLAGAMPYPDDPVDNYRATFGLTRGGKSTQTMRMDDFKSYVEARLGKPSHLLDGDRLRQFLEHNKQVLRFWCIWDDRQSMYGDRRPYVLHYFLEDDTVEILEINENNSGRDPFPVFLRRSPLPKNINRNTMTVTSKVKKSECYSPSDFRMGAYITVLNRDFMIHDADTFTKNWYKEHLGCTDSELAPAEVREPMVQLPQPALPPYNGYGTLEDSLQNCLALVPKPPRRDMHKLMNKDKIILRFTVRMLETDTHKHSPTDLARRFVLSYFMMDDTIQVYEPPVRNSGIAGGKFLERQRVFKPSGEEIYTYTDLYVGGTIQIFNRTFDLHEADEYTYTYMENNKHIFIMADHEILLRSLRAQAAGKDDIIRTAFIECDKSGSGQLSGDELEEALTAAGLKFTRHQAISLKRRLDKDRTGSVATEDVLAALGIGR</sequence>
<evidence type="ECO:0000313" key="11">
    <source>
        <dbReference type="EMBL" id="GFH21952.1"/>
    </source>
</evidence>
<proteinExistence type="predicted"/>
<dbReference type="Gene3D" id="1.10.238.10">
    <property type="entry name" value="EF-hand"/>
    <property type="match status" value="1"/>
</dbReference>
<reference evidence="11 12" key="1">
    <citation type="submission" date="2020-02" db="EMBL/GenBank/DDBJ databases">
        <title>Draft genome sequence of Haematococcus lacustris strain NIES-144.</title>
        <authorList>
            <person name="Morimoto D."/>
            <person name="Nakagawa S."/>
            <person name="Yoshida T."/>
            <person name="Sawayama S."/>
        </authorList>
    </citation>
    <scope>NUCLEOTIDE SEQUENCE [LARGE SCALE GENOMIC DNA]</scope>
    <source>
        <strain evidence="11 12">NIES-144</strain>
    </source>
</reference>
<evidence type="ECO:0000256" key="6">
    <source>
        <dbReference type="ARBA" id="ARBA00023069"/>
    </source>
</evidence>